<name>A0A7W6N9S2_9HYPH</name>
<dbReference type="AlphaFoldDB" id="A0A7W6N9S2"/>
<evidence type="ECO:0000256" key="3">
    <source>
        <dbReference type="ARBA" id="ARBA00023163"/>
    </source>
</evidence>
<evidence type="ECO:0000256" key="2">
    <source>
        <dbReference type="ARBA" id="ARBA00023125"/>
    </source>
</evidence>
<dbReference type="InterPro" id="IPR020449">
    <property type="entry name" value="Tscrpt_reg_AraC-type_HTH"/>
</dbReference>
<sequence>MMEVGRTLPPGYIHLGVAKEILPCLRSFGIDPIPLIREAGLDPSLFEDDSNIIPHTALGQLLTLSVARTGCSYFGFLVGQRATILSLGIIGRLMLHSETVGDALHSLVSSLSIQDRGAVPALTMYHGSALLTYSVYQPDVESAEQISDGALAVAVNALRALCGSEWNPAEVLLPRTAPADCEPYRRFFHAPVRFNQESATLVFPESDLSRRIAGADALLRSVLEERIGHLKRLAGSEFTDDIRRILRTRLMSRRCSAEDIADLLAMHRRTLSRRLKGSGVGYRVIANETRFEIARQLLEDTEVSLTQIAAALGYSEASAFTRAFRRWSGQTPTAWREGRHE</sequence>
<organism evidence="5 6">
    <name type="scientific">Microvirga flocculans</name>
    <dbReference type="NCBI Taxonomy" id="217168"/>
    <lineage>
        <taxon>Bacteria</taxon>
        <taxon>Pseudomonadati</taxon>
        <taxon>Pseudomonadota</taxon>
        <taxon>Alphaproteobacteria</taxon>
        <taxon>Hyphomicrobiales</taxon>
        <taxon>Methylobacteriaceae</taxon>
        <taxon>Microvirga</taxon>
    </lineage>
</organism>
<keyword evidence="2 5" id="KW-0238">DNA-binding</keyword>
<dbReference type="Pfam" id="PF12833">
    <property type="entry name" value="HTH_18"/>
    <property type="match status" value="1"/>
</dbReference>
<dbReference type="GO" id="GO:0000976">
    <property type="term" value="F:transcription cis-regulatory region binding"/>
    <property type="evidence" value="ECO:0007669"/>
    <property type="project" value="TreeGrafter"/>
</dbReference>
<dbReference type="InterPro" id="IPR032687">
    <property type="entry name" value="AraC-type_N"/>
</dbReference>
<dbReference type="EMBL" id="JACIDC010000014">
    <property type="protein sequence ID" value="MBB4041778.1"/>
    <property type="molecule type" value="Genomic_DNA"/>
</dbReference>
<evidence type="ECO:0000313" key="5">
    <source>
        <dbReference type="EMBL" id="MBB4041778.1"/>
    </source>
</evidence>
<evidence type="ECO:0000256" key="1">
    <source>
        <dbReference type="ARBA" id="ARBA00023015"/>
    </source>
</evidence>
<dbReference type="Gene3D" id="1.10.10.60">
    <property type="entry name" value="Homeodomain-like"/>
    <property type="match status" value="1"/>
</dbReference>
<keyword evidence="6" id="KW-1185">Reference proteome</keyword>
<dbReference type="InterPro" id="IPR018060">
    <property type="entry name" value="HTH_AraC"/>
</dbReference>
<accession>A0A7W6N9S2</accession>
<reference evidence="5 6" key="1">
    <citation type="submission" date="2020-08" db="EMBL/GenBank/DDBJ databases">
        <title>Genomic Encyclopedia of Type Strains, Phase IV (KMG-IV): sequencing the most valuable type-strain genomes for metagenomic binning, comparative biology and taxonomic classification.</title>
        <authorList>
            <person name="Goeker M."/>
        </authorList>
    </citation>
    <scope>NUCLEOTIDE SEQUENCE [LARGE SCALE GENOMIC DNA]</scope>
    <source>
        <strain evidence="5 6">DSM 15743</strain>
    </source>
</reference>
<dbReference type="GO" id="GO:0005829">
    <property type="term" value="C:cytosol"/>
    <property type="evidence" value="ECO:0007669"/>
    <property type="project" value="TreeGrafter"/>
</dbReference>
<dbReference type="RefSeq" id="WP_035459834.1">
    <property type="nucleotide sequence ID" value="NZ_JACIDC010000014.1"/>
</dbReference>
<dbReference type="GO" id="GO:0003700">
    <property type="term" value="F:DNA-binding transcription factor activity"/>
    <property type="evidence" value="ECO:0007669"/>
    <property type="project" value="InterPro"/>
</dbReference>
<proteinExistence type="predicted"/>
<dbReference type="Pfam" id="PF12625">
    <property type="entry name" value="Arabinose_bd"/>
    <property type="match status" value="1"/>
</dbReference>
<keyword evidence="1" id="KW-0805">Transcription regulation</keyword>
<dbReference type="PRINTS" id="PR00032">
    <property type="entry name" value="HTHARAC"/>
</dbReference>
<dbReference type="InterPro" id="IPR009057">
    <property type="entry name" value="Homeodomain-like_sf"/>
</dbReference>
<comment type="caution">
    <text evidence="5">The sequence shown here is derived from an EMBL/GenBank/DDBJ whole genome shotgun (WGS) entry which is preliminary data.</text>
</comment>
<evidence type="ECO:0000259" key="4">
    <source>
        <dbReference type="PROSITE" id="PS01124"/>
    </source>
</evidence>
<evidence type="ECO:0000313" key="6">
    <source>
        <dbReference type="Proteomes" id="UP000519439"/>
    </source>
</evidence>
<gene>
    <name evidence="5" type="ORF">GGR34_003459</name>
</gene>
<dbReference type="Proteomes" id="UP000519439">
    <property type="component" value="Unassembled WGS sequence"/>
</dbReference>
<feature type="domain" description="HTH araC/xylS-type" evidence="4">
    <location>
        <begin position="240"/>
        <end position="338"/>
    </location>
</feature>
<protein>
    <submittedName>
        <fullName evidence="5">AraC-like DNA-binding protein</fullName>
    </submittedName>
</protein>
<dbReference type="SUPFAM" id="SSF46689">
    <property type="entry name" value="Homeodomain-like"/>
    <property type="match status" value="1"/>
</dbReference>
<keyword evidence="3" id="KW-0804">Transcription</keyword>
<dbReference type="PROSITE" id="PS01124">
    <property type="entry name" value="HTH_ARAC_FAMILY_2"/>
    <property type="match status" value="1"/>
</dbReference>
<dbReference type="PANTHER" id="PTHR47894:SF4">
    <property type="entry name" value="HTH-TYPE TRANSCRIPTIONAL REGULATOR GADX"/>
    <property type="match status" value="1"/>
</dbReference>
<dbReference type="PANTHER" id="PTHR47894">
    <property type="entry name" value="HTH-TYPE TRANSCRIPTIONAL REGULATOR GADX"/>
    <property type="match status" value="1"/>
</dbReference>
<dbReference type="SMART" id="SM00342">
    <property type="entry name" value="HTH_ARAC"/>
    <property type="match status" value="1"/>
</dbReference>